<dbReference type="RefSeq" id="WP_425308747.1">
    <property type="nucleotide sequence ID" value="NZ_CP154795.1"/>
</dbReference>
<name>A0ABZ3FRC7_9ACTN</name>
<sequence length="76" mass="8106">MADEYAKHVDGGFVAVVEVADGRYHRRVFLTLKAAEAAVRKARARGQSARIVLAELRPLYIVGGTAQGELPGGEVA</sequence>
<dbReference type="Proteomes" id="UP001442841">
    <property type="component" value="Chromosome"/>
</dbReference>
<evidence type="ECO:0000313" key="2">
    <source>
        <dbReference type="Proteomes" id="UP001442841"/>
    </source>
</evidence>
<gene>
    <name evidence="1" type="ORF">AADG42_08300</name>
</gene>
<evidence type="ECO:0000313" key="1">
    <source>
        <dbReference type="EMBL" id="XAN07294.1"/>
    </source>
</evidence>
<keyword evidence="2" id="KW-1185">Reference proteome</keyword>
<proteinExistence type="predicted"/>
<dbReference type="EMBL" id="CP154795">
    <property type="protein sequence ID" value="XAN07294.1"/>
    <property type="molecule type" value="Genomic_DNA"/>
</dbReference>
<reference evidence="1 2" key="1">
    <citation type="submission" date="2024-04" db="EMBL/GenBank/DDBJ databases">
        <title>Isolation of an actinomycete strain from pig manure.</title>
        <authorList>
            <person name="Gong T."/>
            <person name="Yu Z."/>
            <person name="An M."/>
            <person name="Wei C."/>
            <person name="Yang W."/>
            <person name="Liu L."/>
        </authorList>
    </citation>
    <scope>NUCLEOTIDE SEQUENCE [LARGE SCALE GENOMIC DNA]</scope>
    <source>
        <strain evidence="1 2">ZF39</strain>
    </source>
</reference>
<accession>A0ABZ3FRC7</accession>
<organism evidence="1 2">
    <name type="scientific">Ammonicoccus fulvus</name>
    <dbReference type="NCBI Taxonomy" id="3138240"/>
    <lineage>
        <taxon>Bacteria</taxon>
        <taxon>Bacillati</taxon>
        <taxon>Actinomycetota</taxon>
        <taxon>Actinomycetes</taxon>
        <taxon>Propionibacteriales</taxon>
        <taxon>Propionibacteriaceae</taxon>
        <taxon>Ammonicoccus</taxon>
    </lineage>
</organism>
<protein>
    <submittedName>
        <fullName evidence="1">Uncharacterized protein</fullName>
    </submittedName>
</protein>